<dbReference type="AlphaFoldDB" id="A0A9C9NF22"/>
<accession>A0A9C9NF22</accession>
<evidence type="ECO:0000313" key="2">
    <source>
        <dbReference type="EMBL" id="HEU00860.1"/>
    </source>
</evidence>
<sequence>MSEFHEVWRDGDLVIEGAIGSGNAKILANLSRSLRDSLGGHAPGSDAGSKNASDVELVSEN</sequence>
<dbReference type="EMBL" id="DRGN01000157">
    <property type="protein sequence ID" value="HEU00860.1"/>
    <property type="molecule type" value="Genomic_DNA"/>
</dbReference>
<organism evidence="2 3">
    <name type="scientific">Aurantimonas coralicida</name>
    <dbReference type="NCBI Taxonomy" id="182270"/>
    <lineage>
        <taxon>Bacteria</taxon>
        <taxon>Pseudomonadati</taxon>
        <taxon>Pseudomonadota</taxon>
        <taxon>Alphaproteobacteria</taxon>
        <taxon>Hyphomicrobiales</taxon>
        <taxon>Aurantimonadaceae</taxon>
        <taxon>Aurantimonas</taxon>
    </lineage>
</organism>
<evidence type="ECO:0000256" key="1">
    <source>
        <dbReference type="SAM" id="MobiDB-lite"/>
    </source>
</evidence>
<gene>
    <name evidence="2" type="ORF">ENH89_10995</name>
</gene>
<dbReference type="Proteomes" id="UP000885680">
    <property type="component" value="Unassembled WGS sequence"/>
</dbReference>
<protein>
    <submittedName>
        <fullName evidence="2">Uncharacterized protein</fullName>
    </submittedName>
</protein>
<feature type="region of interest" description="Disordered" evidence="1">
    <location>
        <begin position="37"/>
        <end position="61"/>
    </location>
</feature>
<name>A0A9C9NF22_9HYPH</name>
<comment type="caution">
    <text evidence="2">The sequence shown here is derived from an EMBL/GenBank/DDBJ whole genome shotgun (WGS) entry which is preliminary data.</text>
</comment>
<proteinExistence type="predicted"/>
<reference evidence="2" key="1">
    <citation type="journal article" date="2020" name="mSystems">
        <title>Genome- and Community-Level Interaction Insights into Carbon Utilization and Element Cycling Functions of Hydrothermarchaeota in Hydrothermal Sediment.</title>
        <authorList>
            <person name="Zhou Z."/>
            <person name="Liu Y."/>
            <person name="Xu W."/>
            <person name="Pan J."/>
            <person name="Luo Z.H."/>
            <person name="Li M."/>
        </authorList>
    </citation>
    <scope>NUCLEOTIDE SEQUENCE</scope>
    <source>
        <strain evidence="2">HyVt-347</strain>
    </source>
</reference>
<evidence type="ECO:0000313" key="3">
    <source>
        <dbReference type="Proteomes" id="UP000885680"/>
    </source>
</evidence>